<evidence type="ECO:0000313" key="1">
    <source>
        <dbReference type="Proteomes" id="UP000095286"/>
    </source>
</evidence>
<proteinExistence type="predicted"/>
<dbReference type="Proteomes" id="UP000095286">
    <property type="component" value="Unplaced"/>
</dbReference>
<dbReference type="WBParaSite" id="RSKR_0000581800.1">
    <property type="protein sequence ID" value="RSKR_0000581800.1"/>
    <property type="gene ID" value="RSKR_0000581800"/>
</dbReference>
<sequence>MSASREELDNGYYADSDNIEDIDDDEEDEEEEETEAPIQALVKPSRESEEELEEESDGDSSDTISDTSESEVAASSNNEHGGNILDGVNGYRSEEDSSGSDKKSGCDDSDDDSMSSESTAGSVASYDEVKNDWTDYLDGADESVELKEIELKTKLETAVKKIGFGLKEDAFLELIEIYRDPLVRPFVVDINNFTIPAEIAEKSILPLRQRIFYTTCIHLSGLVENGVFFLLQALTINPHDELFYKTSKAAIEQHQFRYAIHTLLRCKKSREVLQGLLICYYFTANKYGLMNIIESLFNDYPKNLLAAAIINFMKDDNYKFIDDRFPQELMKRYVDHLTPDVYLKESYSKIYEQLVEIKTHQQNKLPEINPNNEFDLKIQLHKDMNVQDFIRRLLKGHYLLSSNPRFIHAGYYYAFETLEVQPPPVECVEMKEMKETSVEMGETEEVTNEINNLAEIEEENGDMEVESGEMKEKTGNMKEKSAEVVDGKSDSDVSANKSRSNTPEKASPSHTDEVTSDGTLSPGVKSVECAPLALMPIRNPPPNIFTFEYPPAAHSAEIEYDIPEVGSHGVLSSSSNNSQDDSSDDQSPNALSEENEMESVSQIIPSKIQDSINHIADGIVGGLFSVPASDHFEIQCCVDIMSDVIEVVESMVRYVSDEIENDGVFNNKETQSTNANVPNSFGHLSSGDYESKNTRTRTKWFYEDRYSDEDSIAHHAENLKYWMFLENSERPASLFRKYMPFFAKDGVLQDNPELDKTYYEEKEENVIFQIQDYFEVALEEFGENKANGPLNLIAHFLEFLSKQYGKVIPKRCHVLLFKLYELFVDTIMDYRTDYRYYPLHIMMAELKNPKALEMCEILVIHSHYYIDDDLKEMDEETMEMIKNFCVRFVWAFSFHWNRDSMKTRKLARQYFKSILIYNGKEIWSFKESRHVINLRTFYKRAHLIMKLFIKNHIVEEYAEELWTEVISLITSQLDWMQESEEDRICFLSMLFKAYLHVNDYNSSCKIAILLIDAVSEFSRSSTKENPYLEVVRTVFYMLHKSAFKEDDQKIEKNVAQDLGHALYDYFKVGKNLNNADFWLLCAKISKTMTPLIESQDDVMIIFKEIELKSTNPMPSRSLMVFEMAHFFLADFNCCTIDDGALLKAYFKELKVVTRNNEFICAELNSNKNYNTLKLILNTITYELNQCICCLFKDITLKCRSKVYEHETEDIEATWELANILIPLLIPSKIPAFDDKSKMSCDILEIFTKKFDFVVNFEYIKNDRIRAISELDEFWTTNSKNIISSDLANDDLDRLLKWPRIKMDRKHGKKAYLNALILYSLSYMKFQVASTKTEALPLKLEAIGYGKQFLVSARVKKLIPLESSALAIIALCSSYQLLELPLDKQAKEFEEYLLPFYMSLYDKPDEAILQFEIGCILYQLRGLMKRYLENGQMNVYWREKLKIWVNMLPKKIIVFFENARKFDPEEDVHCAWTIDYFMAKDLGKQWGITLKDCLSKYHGAAIALRKSGNVTGAKILRGTQQGIESMEIYYKVHSHIYKLLKQYKGIFDQKTKGYLGSEIKIAAAYINIFKEHDVVKKYEYQDHEFVDTFEYDVNCDLSIYNCGVCDNITTEQDFDKLRKELIDLCIEAFENVLKKFNHYKACYRLAIIAEEEGDRIKFNELLYTKIFNIKKKLSVLHNIFENFPFIKCVDIQRNSNSKYHIAKILKLAYEAAWRSKSPLKMGHLFYNVMVSTLSGSYLFEKDFTRLRSSCIRALEGYANKAKGLIANSTETSIPNDLLIIYECFSKTKFVTETNLIKDMESIIPFTTYKRILKKRKAVPDEDGRQKQARTVANENIMSLLSSIQHLARGAEGNSMP</sequence>
<accession>A0AC35TZ11</accession>
<name>A0AC35TZ11_9BILA</name>
<evidence type="ECO:0000313" key="2">
    <source>
        <dbReference type="WBParaSite" id="RSKR_0000581800.1"/>
    </source>
</evidence>
<protein>
    <submittedName>
        <fullName evidence="2">Mic1 domain-containing protein</fullName>
    </submittedName>
</protein>
<organism evidence="1 2">
    <name type="scientific">Rhabditophanes sp. KR3021</name>
    <dbReference type="NCBI Taxonomy" id="114890"/>
    <lineage>
        <taxon>Eukaryota</taxon>
        <taxon>Metazoa</taxon>
        <taxon>Ecdysozoa</taxon>
        <taxon>Nematoda</taxon>
        <taxon>Chromadorea</taxon>
        <taxon>Rhabditida</taxon>
        <taxon>Tylenchina</taxon>
        <taxon>Panagrolaimomorpha</taxon>
        <taxon>Strongyloidoidea</taxon>
        <taxon>Alloionematidae</taxon>
        <taxon>Rhabditophanes</taxon>
    </lineage>
</organism>
<reference evidence="2" key="1">
    <citation type="submission" date="2016-11" db="UniProtKB">
        <authorList>
            <consortium name="WormBaseParasite"/>
        </authorList>
    </citation>
    <scope>IDENTIFICATION</scope>
    <source>
        <strain evidence="2">KR3021</strain>
    </source>
</reference>